<evidence type="ECO:0000313" key="1">
    <source>
        <dbReference type="EMBL" id="CDW25189.1"/>
    </source>
</evidence>
<feature type="non-terminal residue" evidence="1">
    <location>
        <position position="1"/>
    </location>
</feature>
<name>A0A0K2TGW2_LEPSM</name>
<reference evidence="1" key="1">
    <citation type="submission" date="2014-05" db="EMBL/GenBank/DDBJ databases">
        <authorList>
            <person name="Chronopoulou M."/>
        </authorList>
    </citation>
    <scope>NUCLEOTIDE SEQUENCE</scope>
    <source>
        <tissue evidence="1">Whole organism</tissue>
    </source>
</reference>
<accession>A0A0K2TGW2</accession>
<sequence length="63" mass="7511">LGRIGRLPTGFGPFFYFFSEEKLCDIIKITTHFIIESRDTLTRLFLASVYRNKNYINFYNKHS</sequence>
<protein>
    <submittedName>
        <fullName evidence="1">Uncharacterized protein</fullName>
    </submittedName>
</protein>
<proteinExistence type="predicted"/>
<organism evidence="1">
    <name type="scientific">Lepeophtheirus salmonis</name>
    <name type="common">Salmon louse</name>
    <name type="synonym">Caligus salmonis</name>
    <dbReference type="NCBI Taxonomy" id="72036"/>
    <lineage>
        <taxon>Eukaryota</taxon>
        <taxon>Metazoa</taxon>
        <taxon>Ecdysozoa</taxon>
        <taxon>Arthropoda</taxon>
        <taxon>Crustacea</taxon>
        <taxon>Multicrustacea</taxon>
        <taxon>Hexanauplia</taxon>
        <taxon>Copepoda</taxon>
        <taxon>Siphonostomatoida</taxon>
        <taxon>Caligidae</taxon>
        <taxon>Lepeophtheirus</taxon>
    </lineage>
</organism>
<dbReference type="EMBL" id="HACA01007828">
    <property type="protein sequence ID" value="CDW25189.1"/>
    <property type="molecule type" value="Transcribed_RNA"/>
</dbReference>
<dbReference type="AlphaFoldDB" id="A0A0K2TGW2"/>